<feature type="domain" description="PPIase cyclophilin-type" evidence="4">
    <location>
        <begin position="17"/>
        <end position="196"/>
    </location>
</feature>
<dbReference type="CDD" id="cd00317">
    <property type="entry name" value="cyclophilin"/>
    <property type="match status" value="1"/>
</dbReference>
<gene>
    <name evidence="5" type="ORF">CCAND93_10005</name>
</gene>
<evidence type="ECO:0000313" key="5">
    <source>
        <dbReference type="EMBL" id="CEN50006.1"/>
    </source>
</evidence>
<keyword evidence="2" id="KW-0697">Rotamase</keyword>
<dbReference type="PANTHER" id="PTHR43246">
    <property type="entry name" value="PEPTIDYL-PROLYL CIS-TRANS ISOMERASE CYP38, CHLOROPLASTIC"/>
    <property type="match status" value="1"/>
</dbReference>
<dbReference type="PROSITE" id="PS50072">
    <property type="entry name" value="CSA_PPIASE_2"/>
    <property type="match status" value="1"/>
</dbReference>
<dbReference type="AlphaFoldDB" id="A0A0B7IDK6"/>
<dbReference type="InterPro" id="IPR002130">
    <property type="entry name" value="Cyclophilin-type_PPIase_dom"/>
</dbReference>
<sequence length="196" mass="22164">MRTLIITFLLLISGISFAQKVVIKTSKGDIIVKLFPKKAPKTVANFLRYVDEERYDERSFYRVVRLNNQGQSTTPIEVIQGGFYNDTLNVYPPIKIETTEQTGLSHKIGAVSMARNAPDSATTEFFIVLNQRQPQLDYGGKRNSDGYGFAVFGKVVKGMKIVKEIQKGKTVLWEGYGQEQLLKEPVKIISIRRLTN</sequence>
<reference evidence="5 6" key="1">
    <citation type="submission" date="2015-01" db="EMBL/GenBank/DDBJ databases">
        <authorList>
            <person name="Xiang T."/>
            <person name="Song Y."/>
            <person name="Huang L."/>
            <person name="Wang B."/>
            <person name="Wu P."/>
        </authorList>
    </citation>
    <scope>NUCLEOTIDE SEQUENCE [LARGE SCALE GENOMIC DNA]</scope>
    <source>
        <strain evidence="5 6">CcD93</strain>
    </source>
</reference>
<keyword evidence="3 5" id="KW-0413">Isomerase</keyword>
<dbReference type="Proteomes" id="UP000038200">
    <property type="component" value="Unassembled WGS sequence"/>
</dbReference>
<evidence type="ECO:0000256" key="3">
    <source>
        <dbReference type="ARBA" id="ARBA00023235"/>
    </source>
</evidence>
<name>A0A0B7IDK6_9FLAO</name>
<organism evidence="5 6">
    <name type="scientific">Capnocytophaga canis</name>
    <dbReference type="NCBI Taxonomy" id="1848903"/>
    <lineage>
        <taxon>Bacteria</taxon>
        <taxon>Pseudomonadati</taxon>
        <taxon>Bacteroidota</taxon>
        <taxon>Flavobacteriia</taxon>
        <taxon>Flavobacteriales</taxon>
        <taxon>Flavobacteriaceae</taxon>
        <taxon>Capnocytophaga</taxon>
    </lineage>
</organism>
<evidence type="ECO:0000259" key="4">
    <source>
        <dbReference type="PROSITE" id="PS50072"/>
    </source>
</evidence>
<dbReference type="InterPro" id="IPR044665">
    <property type="entry name" value="E_coli_cyclophilin_A-like"/>
</dbReference>
<accession>A0A0B7IDK6</accession>
<dbReference type="STRING" id="1848903.CCAND38_580007"/>
<dbReference type="RefSeq" id="WP_042005292.1">
    <property type="nucleotide sequence ID" value="NZ_CDOL01000001.1"/>
</dbReference>
<dbReference type="OrthoDB" id="9807797at2"/>
<evidence type="ECO:0000256" key="2">
    <source>
        <dbReference type="ARBA" id="ARBA00023110"/>
    </source>
</evidence>
<protein>
    <recommendedName>
        <fullName evidence="1">peptidylprolyl isomerase</fullName>
        <ecNumber evidence="1">5.2.1.8</ecNumber>
    </recommendedName>
</protein>
<dbReference type="SUPFAM" id="SSF50891">
    <property type="entry name" value="Cyclophilin-like"/>
    <property type="match status" value="1"/>
</dbReference>
<evidence type="ECO:0000256" key="1">
    <source>
        <dbReference type="ARBA" id="ARBA00013194"/>
    </source>
</evidence>
<dbReference type="GO" id="GO:0003755">
    <property type="term" value="F:peptidyl-prolyl cis-trans isomerase activity"/>
    <property type="evidence" value="ECO:0007669"/>
    <property type="project" value="UniProtKB-KW"/>
</dbReference>
<dbReference type="EMBL" id="CDOL01000001">
    <property type="protein sequence ID" value="CEN50006.1"/>
    <property type="molecule type" value="Genomic_DNA"/>
</dbReference>
<dbReference type="Gene3D" id="2.40.100.10">
    <property type="entry name" value="Cyclophilin-like"/>
    <property type="match status" value="1"/>
</dbReference>
<dbReference type="InterPro" id="IPR029000">
    <property type="entry name" value="Cyclophilin-like_dom_sf"/>
</dbReference>
<proteinExistence type="predicted"/>
<dbReference type="EC" id="5.2.1.8" evidence="1"/>
<evidence type="ECO:0000313" key="6">
    <source>
        <dbReference type="Proteomes" id="UP000038200"/>
    </source>
</evidence>
<dbReference type="Pfam" id="PF00160">
    <property type="entry name" value="Pro_isomerase"/>
    <property type="match status" value="1"/>
</dbReference>